<accession>A0AAD8HEM8</accession>
<protein>
    <submittedName>
        <fullName evidence="2">Uncharacterized protein</fullName>
    </submittedName>
</protein>
<evidence type="ECO:0000256" key="1">
    <source>
        <dbReference type="SAM" id="MobiDB-lite"/>
    </source>
</evidence>
<feature type="region of interest" description="Disordered" evidence="1">
    <location>
        <begin position="34"/>
        <end position="53"/>
    </location>
</feature>
<comment type="caution">
    <text evidence="2">The sequence shown here is derived from an EMBL/GenBank/DDBJ whole genome shotgun (WGS) entry which is preliminary data.</text>
</comment>
<sequence>MVRTRSGIKVRLTQKEDYEDEFVNEDVVEEVQMETAGEDDNADEEEEMGTNGEQMETQNKLYKVTLYYGGHFVHVPYESYTSHVKKVRNDIDFENISMDELNLCFGAAIGEFDSLYLRTPELRIYLLNVESKPKLIELSKAVGYKIVVYVYHVSLPNDDSDRERDGYCYSYEEFAEIRKTSRDEKKKMDEFEKESNLA</sequence>
<keyword evidence="3" id="KW-1185">Reference proteome</keyword>
<proteinExistence type="predicted"/>
<dbReference type="AlphaFoldDB" id="A0AAD8HEM8"/>
<organism evidence="2 3">
    <name type="scientific">Heracleum sosnowskyi</name>
    <dbReference type="NCBI Taxonomy" id="360622"/>
    <lineage>
        <taxon>Eukaryota</taxon>
        <taxon>Viridiplantae</taxon>
        <taxon>Streptophyta</taxon>
        <taxon>Embryophyta</taxon>
        <taxon>Tracheophyta</taxon>
        <taxon>Spermatophyta</taxon>
        <taxon>Magnoliopsida</taxon>
        <taxon>eudicotyledons</taxon>
        <taxon>Gunneridae</taxon>
        <taxon>Pentapetalae</taxon>
        <taxon>asterids</taxon>
        <taxon>campanulids</taxon>
        <taxon>Apiales</taxon>
        <taxon>Apiaceae</taxon>
        <taxon>Apioideae</taxon>
        <taxon>apioid superclade</taxon>
        <taxon>Tordylieae</taxon>
        <taxon>Tordyliinae</taxon>
        <taxon>Heracleum</taxon>
    </lineage>
</organism>
<evidence type="ECO:0000313" key="2">
    <source>
        <dbReference type="EMBL" id="KAK1364692.1"/>
    </source>
</evidence>
<gene>
    <name evidence="2" type="ORF">POM88_040253</name>
</gene>
<reference evidence="2" key="1">
    <citation type="submission" date="2023-02" db="EMBL/GenBank/DDBJ databases">
        <title>Genome of toxic invasive species Heracleum sosnowskyi carries increased number of genes despite the absence of recent whole-genome duplications.</title>
        <authorList>
            <person name="Schelkunov M."/>
            <person name="Shtratnikova V."/>
            <person name="Makarenko M."/>
            <person name="Klepikova A."/>
            <person name="Omelchenko D."/>
            <person name="Novikova G."/>
            <person name="Obukhova E."/>
            <person name="Bogdanov V."/>
            <person name="Penin A."/>
            <person name="Logacheva M."/>
        </authorList>
    </citation>
    <scope>NUCLEOTIDE SEQUENCE</scope>
    <source>
        <strain evidence="2">Hsosn_3</strain>
        <tissue evidence="2">Leaf</tissue>
    </source>
</reference>
<dbReference type="Proteomes" id="UP001237642">
    <property type="component" value="Unassembled WGS sequence"/>
</dbReference>
<reference evidence="2" key="2">
    <citation type="submission" date="2023-05" db="EMBL/GenBank/DDBJ databases">
        <authorList>
            <person name="Schelkunov M.I."/>
        </authorList>
    </citation>
    <scope>NUCLEOTIDE SEQUENCE</scope>
    <source>
        <strain evidence="2">Hsosn_3</strain>
        <tissue evidence="2">Leaf</tissue>
    </source>
</reference>
<name>A0AAD8HEM8_9APIA</name>
<evidence type="ECO:0000313" key="3">
    <source>
        <dbReference type="Proteomes" id="UP001237642"/>
    </source>
</evidence>
<dbReference type="EMBL" id="JAUIZM010000009">
    <property type="protein sequence ID" value="KAK1364692.1"/>
    <property type="molecule type" value="Genomic_DNA"/>
</dbReference>
<feature type="compositionally biased region" description="Acidic residues" evidence="1">
    <location>
        <begin position="34"/>
        <end position="48"/>
    </location>
</feature>